<reference evidence="1" key="1">
    <citation type="submission" date="2022-12" db="EMBL/GenBank/DDBJ databases">
        <authorList>
            <person name="Petersen C."/>
        </authorList>
    </citation>
    <scope>NUCLEOTIDE SEQUENCE</scope>
    <source>
        <strain evidence="1">IBT 30728</strain>
    </source>
</reference>
<organism evidence="1 2">
    <name type="scientific">Penicillium diatomitis</name>
    <dbReference type="NCBI Taxonomy" id="2819901"/>
    <lineage>
        <taxon>Eukaryota</taxon>
        <taxon>Fungi</taxon>
        <taxon>Dikarya</taxon>
        <taxon>Ascomycota</taxon>
        <taxon>Pezizomycotina</taxon>
        <taxon>Eurotiomycetes</taxon>
        <taxon>Eurotiomycetidae</taxon>
        <taxon>Eurotiales</taxon>
        <taxon>Aspergillaceae</taxon>
        <taxon>Penicillium</taxon>
    </lineage>
</organism>
<evidence type="ECO:0000313" key="1">
    <source>
        <dbReference type="EMBL" id="KAJ5466583.1"/>
    </source>
</evidence>
<name>A0A9W9WK93_9EURO</name>
<evidence type="ECO:0000313" key="2">
    <source>
        <dbReference type="Proteomes" id="UP001148312"/>
    </source>
</evidence>
<dbReference type="AlphaFoldDB" id="A0A9W9WK93"/>
<dbReference type="RefSeq" id="XP_056785629.1">
    <property type="nucleotide sequence ID" value="XM_056939134.1"/>
</dbReference>
<protein>
    <submittedName>
        <fullName evidence="1">Uncharacterized protein</fullName>
    </submittedName>
</protein>
<gene>
    <name evidence="1" type="ORF">N7539_009539</name>
</gene>
<accession>A0A9W9WK93</accession>
<sequence length="165" mass="18170">MASARRSETTPCRLWKSTSTKLDAASWKLLSRPSGAHDWLPYLPQLWITAPAVPTKSTTFDLLEATKAEDFSVTNTPPSLPSTSQCRVSTLAAEYAWVADRYEGVRCSVATATIDLVAIYLLLLHYSERGSEDTGFNGPYAHSGAKIVEKKHHKGKHWTGLHAVL</sequence>
<dbReference type="Proteomes" id="UP001148312">
    <property type="component" value="Unassembled WGS sequence"/>
</dbReference>
<keyword evidence="2" id="KW-1185">Reference proteome</keyword>
<dbReference type="EMBL" id="JAPWDQ010000019">
    <property type="protein sequence ID" value="KAJ5466583.1"/>
    <property type="molecule type" value="Genomic_DNA"/>
</dbReference>
<reference evidence="1" key="2">
    <citation type="journal article" date="2023" name="IMA Fungus">
        <title>Comparative genomic study of the Penicillium genus elucidates a diverse pangenome and 15 lateral gene transfer events.</title>
        <authorList>
            <person name="Petersen C."/>
            <person name="Sorensen T."/>
            <person name="Nielsen M.R."/>
            <person name="Sondergaard T.E."/>
            <person name="Sorensen J.L."/>
            <person name="Fitzpatrick D.A."/>
            <person name="Frisvad J.C."/>
            <person name="Nielsen K.L."/>
        </authorList>
    </citation>
    <scope>NUCLEOTIDE SEQUENCE</scope>
    <source>
        <strain evidence="1">IBT 30728</strain>
    </source>
</reference>
<proteinExistence type="predicted"/>
<dbReference type="GeneID" id="81629384"/>
<comment type="caution">
    <text evidence="1">The sequence shown here is derived from an EMBL/GenBank/DDBJ whole genome shotgun (WGS) entry which is preliminary data.</text>
</comment>